<dbReference type="EMBL" id="CP017754">
    <property type="protein sequence ID" value="AOZ05419.1"/>
    <property type="molecule type" value="Genomic_DNA"/>
</dbReference>
<keyword evidence="4 8" id="KW-0812">Transmembrane</keyword>
<gene>
    <name evidence="9" type="ORF">BKK80_06065</name>
</gene>
<keyword evidence="6 8" id="KW-0472">Membrane</keyword>
<feature type="transmembrane region" description="Helical" evidence="8">
    <location>
        <begin position="105"/>
        <end position="132"/>
    </location>
</feature>
<feature type="transmembrane region" description="Helical" evidence="8">
    <location>
        <begin position="20"/>
        <end position="39"/>
    </location>
</feature>
<name>A0ABM6F234_9BURK</name>
<dbReference type="Proteomes" id="UP000177515">
    <property type="component" value="Chromosome 1"/>
</dbReference>
<feature type="transmembrane region" description="Helical" evidence="8">
    <location>
        <begin position="330"/>
        <end position="351"/>
    </location>
</feature>
<evidence type="ECO:0000256" key="6">
    <source>
        <dbReference type="ARBA" id="ARBA00023136"/>
    </source>
</evidence>
<evidence type="ECO:0000256" key="5">
    <source>
        <dbReference type="ARBA" id="ARBA00022989"/>
    </source>
</evidence>
<proteinExistence type="inferred from homology"/>
<evidence type="ECO:0000256" key="8">
    <source>
        <dbReference type="SAM" id="Phobius"/>
    </source>
</evidence>
<accession>A0ABM6F234</accession>
<dbReference type="InterPro" id="IPR018584">
    <property type="entry name" value="GT87"/>
</dbReference>
<keyword evidence="5 8" id="KW-1133">Transmembrane helix</keyword>
<protein>
    <recommendedName>
        <fullName evidence="11">DUF2029 domain-containing protein</fullName>
    </recommendedName>
</protein>
<feature type="transmembrane region" description="Helical" evidence="8">
    <location>
        <begin position="358"/>
        <end position="374"/>
    </location>
</feature>
<evidence type="ECO:0008006" key="11">
    <source>
        <dbReference type="Google" id="ProtNLM"/>
    </source>
</evidence>
<feature type="transmembrane region" description="Helical" evidence="8">
    <location>
        <begin position="380"/>
        <end position="397"/>
    </location>
</feature>
<reference evidence="9 10" key="1">
    <citation type="submission" date="2016-10" db="EMBL/GenBank/DDBJ databases">
        <title>Complete genome sequences of three Cupriavidus strains isolated from various Malaysian environments.</title>
        <authorList>
            <person name="Abdullah A.A.-A."/>
            <person name="Shafie N.A.H."/>
            <person name="Lau N.S."/>
        </authorList>
    </citation>
    <scope>NUCLEOTIDE SEQUENCE [LARGE SCALE GENOMIC DNA]</scope>
    <source>
        <strain evidence="9 10">USMAA1020</strain>
    </source>
</reference>
<feature type="transmembrane region" description="Helical" evidence="8">
    <location>
        <begin position="288"/>
        <end position="306"/>
    </location>
</feature>
<dbReference type="RefSeq" id="WP_071037323.1">
    <property type="nucleotide sequence ID" value="NZ_CP017754.1"/>
</dbReference>
<comment type="similarity">
    <text evidence="7">Belongs to the glycosyltransferase 87 family.</text>
</comment>
<keyword evidence="2" id="KW-1003">Cell membrane</keyword>
<dbReference type="Pfam" id="PF09594">
    <property type="entry name" value="GT87"/>
    <property type="match status" value="1"/>
</dbReference>
<evidence type="ECO:0000256" key="7">
    <source>
        <dbReference type="ARBA" id="ARBA00024033"/>
    </source>
</evidence>
<evidence type="ECO:0000256" key="1">
    <source>
        <dbReference type="ARBA" id="ARBA00004651"/>
    </source>
</evidence>
<evidence type="ECO:0000313" key="9">
    <source>
        <dbReference type="EMBL" id="AOZ05419.1"/>
    </source>
</evidence>
<keyword evidence="3" id="KW-0808">Transferase</keyword>
<feature type="transmembrane region" description="Helical" evidence="8">
    <location>
        <begin position="221"/>
        <end position="245"/>
    </location>
</feature>
<feature type="transmembrane region" description="Helical" evidence="8">
    <location>
        <begin position="191"/>
        <end position="214"/>
    </location>
</feature>
<evidence type="ECO:0000256" key="3">
    <source>
        <dbReference type="ARBA" id="ARBA00022679"/>
    </source>
</evidence>
<comment type="subcellular location">
    <subcellularLocation>
        <location evidence="1">Cell membrane</location>
        <topology evidence="1">Multi-pass membrane protein</topology>
    </subcellularLocation>
</comment>
<keyword evidence="10" id="KW-1185">Reference proteome</keyword>
<evidence type="ECO:0000256" key="2">
    <source>
        <dbReference type="ARBA" id="ARBA00022475"/>
    </source>
</evidence>
<feature type="transmembrane region" description="Helical" evidence="8">
    <location>
        <begin position="152"/>
        <end position="185"/>
    </location>
</feature>
<organism evidence="9 10">
    <name type="scientific">Cupriavidus malaysiensis</name>
    <dbReference type="NCBI Taxonomy" id="367825"/>
    <lineage>
        <taxon>Bacteria</taxon>
        <taxon>Pseudomonadati</taxon>
        <taxon>Pseudomonadota</taxon>
        <taxon>Betaproteobacteria</taxon>
        <taxon>Burkholderiales</taxon>
        <taxon>Burkholderiaceae</taxon>
        <taxon>Cupriavidus</taxon>
    </lineage>
</organism>
<evidence type="ECO:0000256" key="4">
    <source>
        <dbReference type="ARBA" id="ARBA00022692"/>
    </source>
</evidence>
<sequence length="412" mass="43257">MQAGQPIRTGDWLSGASLRAGCSLVLALYAAFVLSWAWLTRGFTLGTVLRPGTDFSVFWSAGHLALQGEAAAAYDYTRLQPVIAAYGALADGASFDLPWLYPPAFLLWMAPLAALPFALAYVVFIGGSGWAYVAGLLRLQAAGGWSAGVARWLPVVACPGFVVTGAMGQNAFLTAALALWAVLLLERRPVIAGMLAGALCIKPQLAVLLPLALLAAREWRALAVAAATALLMTLLAACVFGWDTLPAFLSAGARAKHEMLEHSDTAWYAMPTALALARLLGASAASAYLAQGISALAAAAAVAYVWRRQAGPVLRAGALGVGTTLATPYLWYYDLSWLGIALVALAALGMGKGGWLRGERLLLLAGWLLPLYLFVNRGTRWPQCGVLVLVLVLLAVLRRARAAPVCTGRGAA</sequence>
<evidence type="ECO:0000313" key="10">
    <source>
        <dbReference type="Proteomes" id="UP000177515"/>
    </source>
</evidence>